<dbReference type="EMBL" id="JAWDJX010000007">
    <property type="protein sequence ID" value="KAK3055858.1"/>
    <property type="molecule type" value="Genomic_DNA"/>
</dbReference>
<organism evidence="2 3">
    <name type="scientific">Extremus antarcticus</name>
    <dbReference type="NCBI Taxonomy" id="702011"/>
    <lineage>
        <taxon>Eukaryota</taxon>
        <taxon>Fungi</taxon>
        <taxon>Dikarya</taxon>
        <taxon>Ascomycota</taxon>
        <taxon>Pezizomycotina</taxon>
        <taxon>Dothideomycetes</taxon>
        <taxon>Dothideomycetidae</taxon>
        <taxon>Mycosphaerellales</taxon>
        <taxon>Extremaceae</taxon>
        <taxon>Extremus</taxon>
    </lineage>
</organism>
<keyword evidence="3" id="KW-1185">Reference proteome</keyword>
<proteinExistence type="predicted"/>
<reference evidence="2" key="1">
    <citation type="submission" date="2023-04" db="EMBL/GenBank/DDBJ databases">
        <title>Black Yeasts Isolated from many extreme environments.</title>
        <authorList>
            <person name="Coleine C."/>
            <person name="Stajich J.E."/>
            <person name="Selbmann L."/>
        </authorList>
    </citation>
    <scope>NUCLEOTIDE SEQUENCE</scope>
    <source>
        <strain evidence="2">CCFEE 5312</strain>
    </source>
</reference>
<dbReference type="InterPro" id="IPR036069">
    <property type="entry name" value="DUF34/NIF3_sf"/>
</dbReference>
<accession>A0AAJ0LUC4</accession>
<evidence type="ECO:0000256" key="1">
    <source>
        <dbReference type="ARBA" id="ARBA00020998"/>
    </source>
</evidence>
<dbReference type="Gene3D" id="3.30.70.120">
    <property type="match status" value="1"/>
</dbReference>
<dbReference type="PANTHER" id="PTHR41774:SF1">
    <property type="entry name" value="NGG1P INTERACTING FACTOR NIF3"/>
    <property type="match status" value="1"/>
</dbReference>
<gene>
    <name evidence="2" type="ORF">LTR09_003092</name>
</gene>
<protein>
    <recommendedName>
        <fullName evidence="1">ATP phosphoribosyltransferase</fullName>
    </recommendedName>
</protein>
<dbReference type="SUPFAM" id="SSF102705">
    <property type="entry name" value="NIF3 (NGG1p interacting factor 3)-like"/>
    <property type="match status" value="1"/>
</dbReference>
<dbReference type="Proteomes" id="UP001271007">
    <property type="component" value="Unassembled WGS sequence"/>
</dbReference>
<name>A0AAJ0LUC4_9PEZI</name>
<dbReference type="InterPro" id="IPR015867">
    <property type="entry name" value="N-reg_PII/ATP_PRibTrfase_C"/>
</dbReference>
<dbReference type="PANTHER" id="PTHR41774">
    <property type="match status" value="1"/>
</dbReference>
<sequence>MASASEPTRYKLVFFAPPSSLPPIKEAIFATAAGSYPGPGNYTRCCFTTPGIGQFLPGESAKPAIGEPGKVEEVGEVRCEIICVGQNVAKEAVAALKRTHPYETVAYEVYKVEPF</sequence>
<evidence type="ECO:0000313" key="2">
    <source>
        <dbReference type="EMBL" id="KAK3055858.1"/>
    </source>
</evidence>
<dbReference type="AlphaFoldDB" id="A0AAJ0LUC4"/>
<evidence type="ECO:0000313" key="3">
    <source>
        <dbReference type="Proteomes" id="UP001271007"/>
    </source>
</evidence>
<comment type="caution">
    <text evidence="2">The sequence shown here is derived from an EMBL/GenBank/DDBJ whole genome shotgun (WGS) entry which is preliminary data.</text>
</comment>